<dbReference type="Gene3D" id="4.10.280.10">
    <property type="entry name" value="Helix-loop-helix DNA-binding domain"/>
    <property type="match status" value="1"/>
</dbReference>
<organism evidence="2 3">
    <name type="scientific">Bacillus salipaludis</name>
    <dbReference type="NCBI Taxonomy" id="2547811"/>
    <lineage>
        <taxon>Bacteria</taxon>
        <taxon>Bacillati</taxon>
        <taxon>Bacillota</taxon>
        <taxon>Bacilli</taxon>
        <taxon>Bacillales</taxon>
        <taxon>Bacillaceae</taxon>
        <taxon>Bacillus</taxon>
    </lineage>
</organism>
<reference evidence="2 3" key="1">
    <citation type="submission" date="2019-03" db="EMBL/GenBank/DDBJ databases">
        <title>Bacillus niacini sp. nov. a Nicotinate-Metabolizing Mesophile Isolated from Soil.</title>
        <authorList>
            <person name="Zhang G."/>
        </authorList>
    </citation>
    <scope>NUCLEOTIDE SEQUENCE [LARGE SCALE GENOMIC DNA]</scope>
    <source>
        <strain evidence="2 3">WN066</strain>
    </source>
</reference>
<keyword evidence="4" id="KW-1185">Reference proteome</keyword>
<gene>
    <name evidence="2" type="ORF">E2K98_05200</name>
    <name evidence="1" type="ORF">RCG21_00070</name>
</gene>
<dbReference type="Pfam" id="PF09388">
    <property type="entry name" value="SpoOE-like"/>
    <property type="match status" value="1"/>
</dbReference>
<reference evidence="1" key="2">
    <citation type="submission" date="2023-08" db="EMBL/GenBank/DDBJ databases">
        <title>Nitrogen cycling bacteria in agricultural field soils.</title>
        <authorList>
            <person name="Jang J."/>
        </authorList>
    </citation>
    <scope>NUCLEOTIDE SEQUENCE</scope>
    <source>
        <strain evidence="1">PS3-36</strain>
    </source>
</reference>
<comment type="caution">
    <text evidence="2">The sequence shown here is derived from an EMBL/GenBank/DDBJ whole genome shotgun (WGS) entry which is preliminary data.</text>
</comment>
<dbReference type="RefSeq" id="WP_133333186.1">
    <property type="nucleotide sequence ID" value="NZ_JAVGVR010000001.1"/>
</dbReference>
<dbReference type="Proteomes" id="UP000295132">
    <property type="component" value="Unassembled WGS sequence"/>
</dbReference>
<dbReference type="AlphaFoldDB" id="A0A4R5VYA1"/>
<dbReference type="InterPro" id="IPR018540">
    <property type="entry name" value="Spo0E-like"/>
</dbReference>
<evidence type="ECO:0000313" key="2">
    <source>
        <dbReference type="EMBL" id="TDK64251.1"/>
    </source>
</evidence>
<dbReference type="SUPFAM" id="SSF140500">
    <property type="entry name" value="BAS1536-like"/>
    <property type="match status" value="1"/>
</dbReference>
<dbReference type="InterPro" id="IPR037208">
    <property type="entry name" value="Spo0E-like_sf"/>
</dbReference>
<dbReference type="GO" id="GO:0043937">
    <property type="term" value="P:regulation of sporulation"/>
    <property type="evidence" value="ECO:0007669"/>
    <property type="project" value="InterPro"/>
</dbReference>
<dbReference type="EMBL" id="JAVGVR010000001">
    <property type="protein sequence ID" value="MDQ6594858.1"/>
    <property type="molecule type" value="Genomic_DNA"/>
</dbReference>
<proteinExistence type="predicted"/>
<dbReference type="Proteomes" id="UP001178888">
    <property type="component" value="Unassembled WGS sequence"/>
</dbReference>
<dbReference type="GO" id="GO:0046983">
    <property type="term" value="F:protein dimerization activity"/>
    <property type="evidence" value="ECO:0007669"/>
    <property type="project" value="InterPro"/>
</dbReference>
<protein>
    <submittedName>
        <fullName evidence="2">Aspartyl-phosphate phosphatase Spo0E family protein</fullName>
    </submittedName>
</protein>
<dbReference type="InterPro" id="IPR036638">
    <property type="entry name" value="HLH_DNA-bd_sf"/>
</dbReference>
<evidence type="ECO:0000313" key="3">
    <source>
        <dbReference type="Proteomes" id="UP000295132"/>
    </source>
</evidence>
<evidence type="ECO:0000313" key="1">
    <source>
        <dbReference type="EMBL" id="MDQ6594858.1"/>
    </source>
</evidence>
<evidence type="ECO:0000313" key="4">
    <source>
        <dbReference type="Proteomes" id="UP001178888"/>
    </source>
</evidence>
<accession>A0A4R5VYA1</accession>
<name>A0A4R5VYA1_9BACI</name>
<dbReference type="EMBL" id="SMYO01000002">
    <property type="protein sequence ID" value="TDK64251.1"/>
    <property type="molecule type" value="Genomic_DNA"/>
</dbReference>
<sequence>MELMKYVEEYKYLKIEMEKSGSIYGLSDPRTIKYSQDLDILINKMMKIRYPGLARRIKRLS</sequence>